<organism evidence="2 3">
    <name type="scientific">Macrostomum lignano</name>
    <dbReference type="NCBI Taxonomy" id="282301"/>
    <lineage>
        <taxon>Eukaryota</taxon>
        <taxon>Metazoa</taxon>
        <taxon>Spiralia</taxon>
        <taxon>Lophotrochozoa</taxon>
        <taxon>Platyhelminthes</taxon>
        <taxon>Rhabditophora</taxon>
        <taxon>Macrostomorpha</taxon>
        <taxon>Macrostomida</taxon>
        <taxon>Macrostomidae</taxon>
        <taxon>Macrostomum</taxon>
    </lineage>
</organism>
<name>A0A1I8JPJ7_9PLAT</name>
<evidence type="ECO:0000313" key="3">
    <source>
        <dbReference type="WBParaSite" id="snap_masked-unitig_38362-processed-gene-0.0-mRNA-1"/>
    </source>
</evidence>
<accession>A0A1I8JPJ7</accession>
<dbReference type="Proteomes" id="UP000095280">
    <property type="component" value="Unplaced"/>
</dbReference>
<proteinExistence type="predicted"/>
<feature type="region of interest" description="Disordered" evidence="1">
    <location>
        <begin position="149"/>
        <end position="169"/>
    </location>
</feature>
<feature type="region of interest" description="Disordered" evidence="1">
    <location>
        <begin position="33"/>
        <end position="101"/>
    </location>
</feature>
<sequence length="510" mass="55599">MSSGDRGGGGGGGGSFVFVGGVGGRLLVAAEGGAGASLSRKWQLRRRQRRPGLQRPQQDPGKQPPRRLAARRWLGGPINQRLSTDDGDGGTAPPKAALDWRPRRLRQRRVAVEVPLVLAAASARPRGGLGLNARRRGRRLRLRRLRLQRRHRRQLRQPAGPGGDANGAGAVLVQSSRNRWIGRLSTAPAPAAAASPALLAAAVAARVTPLQSRLSQGRPAAAPRGDQKGDGRRCATNTKLPPRRLRRSCRRRPSAGLTRPKPTARTPAVRLKRPDIEAPLPPAVRAKLLEPPAAPRAGRFGTAARAVSCWMEPSRPRARVWESVRVSAPPASIPATSTRDCARSAVREASSTKSSRLTAAQRLDQQLSRQSWMEAELGSLMMRLLTGDGRSSRTGPEELMKRLQLASAAMKCVFLIFLGLAAFMVQPSEQKVNWDISVDITKIINYGLNKLDTMFSCAKYDGGRAGCWHNNWEKRDLMCKRLSACWSRRWSYSHSLLGGRCYCCHCTSSL</sequence>
<feature type="compositionally biased region" description="Basic residues" evidence="1">
    <location>
        <begin position="42"/>
        <end position="52"/>
    </location>
</feature>
<keyword evidence="2" id="KW-1185">Reference proteome</keyword>
<feature type="region of interest" description="Disordered" evidence="1">
    <location>
        <begin position="210"/>
        <end position="277"/>
    </location>
</feature>
<evidence type="ECO:0000313" key="2">
    <source>
        <dbReference type="Proteomes" id="UP000095280"/>
    </source>
</evidence>
<feature type="compositionally biased region" description="Basic residues" evidence="1">
    <location>
        <begin position="241"/>
        <end position="253"/>
    </location>
</feature>
<protein>
    <submittedName>
        <fullName evidence="3">Potassium channel subfamily K member 10</fullName>
    </submittedName>
</protein>
<dbReference type="WBParaSite" id="snap_masked-unitig_38362-processed-gene-0.0-mRNA-1">
    <property type="protein sequence ID" value="snap_masked-unitig_38362-processed-gene-0.0-mRNA-1"/>
    <property type="gene ID" value="snap_masked-unitig_38362-processed-gene-0.0"/>
</dbReference>
<reference evidence="3" key="1">
    <citation type="submission" date="2016-11" db="UniProtKB">
        <authorList>
            <consortium name="WormBaseParasite"/>
        </authorList>
    </citation>
    <scope>IDENTIFICATION</scope>
</reference>
<evidence type="ECO:0000256" key="1">
    <source>
        <dbReference type="SAM" id="MobiDB-lite"/>
    </source>
</evidence>
<dbReference type="AlphaFoldDB" id="A0A1I8JPJ7"/>